<evidence type="ECO:0000313" key="3">
    <source>
        <dbReference type="Proteomes" id="UP000188174"/>
    </source>
</evidence>
<feature type="domain" description="HTH marR-type" evidence="1">
    <location>
        <begin position="17"/>
        <end position="149"/>
    </location>
</feature>
<dbReference type="PROSITE" id="PS50995">
    <property type="entry name" value="HTH_MARR_2"/>
    <property type="match status" value="1"/>
</dbReference>
<dbReference type="Gene3D" id="1.10.10.10">
    <property type="entry name" value="Winged helix-like DNA-binding domain superfamily/Winged helix DNA-binding domain"/>
    <property type="match status" value="1"/>
</dbReference>
<keyword evidence="3" id="KW-1185">Reference proteome</keyword>
<dbReference type="SMART" id="SM00347">
    <property type="entry name" value="HTH_MARR"/>
    <property type="match status" value="1"/>
</dbReference>
<reference evidence="2 3" key="1">
    <citation type="submission" date="2017-02" db="EMBL/GenBank/DDBJ databases">
        <authorList>
            <person name="Jeong S."/>
        </authorList>
    </citation>
    <scope>NUCLEOTIDE SEQUENCE [LARGE SCALE GENOMIC DNA]</scope>
    <source>
        <strain evidence="2 3">RMAR6-6</strain>
    </source>
</reference>
<evidence type="ECO:0000313" key="2">
    <source>
        <dbReference type="EMBL" id="AQQ03255.1"/>
    </source>
</evidence>
<dbReference type="Pfam" id="PF12802">
    <property type="entry name" value="MarR_2"/>
    <property type="match status" value="1"/>
</dbReference>
<dbReference type="PANTHER" id="PTHR33164">
    <property type="entry name" value="TRANSCRIPTIONAL REGULATOR, MARR FAMILY"/>
    <property type="match status" value="1"/>
</dbReference>
<sequence>MTYKLSNEVPMKKSVELYEIIRLIRPVHRRLARAVEAKLEGTGVTVGMRAVMEVLEEAGPMAVPEIGRALFLARQQIQLVMNALEEQGLVERRANPAHKRSPLFALNEAGHDRFGEIRARETDEIETVCELFSDDDLRSTQRVLCTMLDHFAAFEDDPDRPKALE</sequence>
<dbReference type="InterPro" id="IPR036390">
    <property type="entry name" value="WH_DNA-bd_sf"/>
</dbReference>
<dbReference type="InterPro" id="IPR039422">
    <property type="entry name" value="MarR/SlyA-like"/>
</dbReference>
<dbReference type="SUPFAM" id="SSF46785">
    <property type="entry name" value="Winged helix' DNA-binding domain"/>
    <property type="match status" value="1"/>
</dbReference>
<dbReference type="PANTHER" id="PTHR33164:SF99">
    <property type="entry name" value="MARR FAMILY REGULATORY PROTEIN"/>
    <property type="match status" value="1"/>
</dbReference>
<dbReference type="Proteomes" id="UP000188174">
    <property type="component" value="Chromosome"/>
</dbReference>
<name>A0ABN4WNJ4_9HYPH</name>
<dbReference type="InterPro" id="IPR000835">
    <property type="entry name" value="HTH_MarR-typ"/>
</dbReference>
<proteinExistence type="predicted"/>
<organism evidence="2 3">
    <name type="scientific">Roseibium algicola</name>
    <dbReference type="NCBI Taxonomy" id="2857014"/>
    <lineage>
        <taxon>Bacteria</taxon>
        <taxon>Pseudomonadati</taxon>
        <taxon>Pseudomonadota</taxon>
        <taxon>Alphaproteobacteria</taxon>
        <taxon>Hyphomicrobiales</taxon>
        <taxon>Stappiaceae</taxon>
        <taxon>Roseibium</taxon>
    </lineage>
</organism>
<dbReference type="EMBL" id="CP019630">
    <property type="protein sequence ID" value="AQQ03255.1"/>
    <property type="molecule type" value="Genomic_DNA"/>
</dbReference>
<accession>A0ABN4WNJ4</accession>
<evidence type="ECO:0000259" key="1">
    <source>
        <dbReference type="PROSITE" id="PS50995"/>
    </source>
</evidence>
<gene>
    <name evidence="2" type="ORF">B0E33_06285</name>
</gene>
<dbReference type="InterPro" id="IPR036388">
    <property type="entry name" value="WH-like_DNA-bd_sf"/>
</dbReference>
<protein>
    <submittedName>
        <fullName evidence="2">MarR family transcriptional regulator</fullName>
    </submittedName>
</protein>